<dbReference type="RefSeq" id="WP_011792212.1">
    <property type="nucleotide sequence ID" value="NC_008751.1"/>
</dbReference>
<protein>
    <submittedName>
        <fullName evidence="2">Glycosyl transferase, group 1</fullName>
    </submittedName>
</protein>
<dbReference type="EMBL" id="CP000527">
    <property type="protein sequence ID" value="ABM28375.1"/>
    <property type="molecule type" value="Genomic_DNA"/>
</dbReference>
<dbReference type="PANTHER" id="PTHR12526">
    <property type="entry name" value="GLYCOSYLTRANSFERASE"/>
    <property type="match status" value="1"/>
</dbReference>
<dbReference type="Pfam" id="PF13439">
    <property type="entry name" value="Glyco_transf_4"/>
    <property type="match status" value="1"/>
</dbReference>
<keyword evidence="2" id="KW-0808">Transferase</keyword>
<proteinExistence type="predicted"/>
<evidence type="ECO:0000313" key="2">
    <source>
        <dbReference type="EMBL" id="ABM28375.1"/>
    </source>
</evidence>
<dbReference type="Pfam" id="PF13692">
    <property type="entry name" value="Glyco_trans_1_4"/>
    <property type="match status" value="1"/>
</dbReference>
<dbReference type="SUPFAM" id="SSF53756">
    <property type="entry name" value="UDP-Glycosyltransferase/glycogen phosphorylase"/>
    <property type="match status" value="1"/>
</dbReference>
<evidence type="ECO:0000259" key="1">
    <source>
        <dbReference type="Pfam" id="PF13439"/>
    </source>
</evidence>
<dbReference type="GO" id="GO:0016757">
    <property type="term" value="F:glycosyltransferase activity"/>
    <property type="evidence" value="ECO:0007669"/>
    <property type="project" value="UniProtKB-ARBA"/>
</dbReference>
<dbReference type="PANTHER" id="PTHR12526:SF635">
    <property type="entry name" value="GLYCOSYL TRANSFERASE GROUP 1"/>
    <property type="match status" value="1"/>
</dbReference>
<gene>
    <name evidence="2" type="ordered locus">Dvul_1357</name>
</gene>
<dbReference type="InterPro" id="IPR028098">
    <property type="entry name" value="Glyco_trans_4-like_N"/>
</dbReference>
<organism evidence="2 3">
    <name type="scientific">Nitratidesulfovibrio vulgaris (strain DP4)</name>
    <name type="common">Desulfovibrio vulgaris</name>
    <dbReference type="NCBI Taxonomy" id="391774"/>
    <lineage>
        <taxon>Bacteria</taxon>
        <taxon>Pseudomonadati</taxon>
        <taxon>Thermodesulfobacteriota</taxon>
        <taxon>Desulfovibrionia</taxon>
        <taxon>Desulfovibrionales</taxon>
        <taxon>Desulfovibrionaceae</taxon>
        <taxon>Nitratidesulfovibrio</taxon>
    </lineage>
</organism>
<accession>A0A0H3A853</accession>
<name>A0A0H3A853_NITV4</name>
<dbReference type="CDD" id="cd03825">
    <property type="entry name" value="GT4_WcaC-like"/>
    <property type="match status" value="1"/>
</dbReference>
<reference evidence="3" key="1">
    <citation type="journal article" date="2009" name="Environ. Microbiol.">
        <title>Contribution of mobile genetic elements to Desulfovibrio vulgaris genome plasticity.</title>
        <authorList>
            <person name="Walker C.B."/>
            <person name="Stolyar S."/>
            <person name="Chivian D."/>
            <person name="Pinel N."/>
            <person name="Gabster J.A."/>
            <person name="Dehal P.S."/>
            <person name="He Z."/>
            <person name="Yang Z.K."/>
            <person name="Yen H.C."/>
            <person name="Zhou J."/>
            <person name="Wall J.D."/>
            <person name="Hazen T.C."/>
            <person name="Arkin A.P."/>
            <person name="Stahl D.A."/>
        </authorList>
    </citation>
    <scope>NUCLEOTIDE SEQUENCE [LARGE SCALE GENOMIC DNA]</scope>
    <source>
        <strain evidence="3">DP4</strain>
    </source>
</reference>
<dbReference type="AlphaFoldDB" id="A0A0H3A853"/>
<dbReference type="KEGG" id="dvl:Dvul_1357"/>
<dbReference type="HOGENOM" id="CLU_009583_28_3_7"/>
<dbReference type="Gene3D" id="3.40.50.2000">
    <property type="entry name" value="Glycogen Phosphorylase B"/>
    <property type="match status" value="2"/>
</dbReference>
<sequence>MGLAVVHHTFFAHRGGAARVANLLHQRLGAEGVDSRRTAEVADAATGYTLVSPDAVAAVARGALIHLHATADWLLALSALRGHPRVVITLHDAALLTGGCIQPFDCPGWHQGCLSPCPRGYANAEERQRHLRELLYELAPYLVSPSGWLARMVRQALPGLPCAVVPNGVSIPETIDAGAARRALGIGAEAFVVLCLAHGGETSQLKGGGLWTTIWDAVKQAVPNALGVFVGGDAMRRDGDLLRLPYLDQAHLHIVRAAADVFIHPSLADNHPLGILEAMAAGLPVCAFDVGGVPEIVRDGVTGRLVPVGDAATLALVCAEFAAQPHVRRGFGKAARDLATRCFDERRMARDYLRVYGTLEGA</sequence>
<dbReference type="Proteomes" id="UP000009173">
    <property type="component" value="Chromosome"/>
</dbReference>
<feature type="domain" description="Glycosyltransferase subfamily 4-like N-terminal" evidence="1">
    <location>
        <begin position="64"/>
        <end position="170"/>
    </location>
</feature>
<evidence type="ECO:0000313" key="3">
    <source>
        <dbReference type="Proteomes" id="UP000009173"/>
    </source>
</evidence>